<dbReference type="SMART" id="SM00474">
    <property type="entry name" value="35EXOc"/>
    <property type="match status" value="1"/>
</dbReference>
<dbReference type="SUPFAM" id="SSF53098">
    <property type="entry name" value="Ribonuclease H-like"/>
    <property type="match status" value="1"/>
</dbReference>
<evidence type="ECO:0000256" key="6">
    <source>
        <dbReference type="ARBA" id="ARBA00022842"/>
    </source>
</evidence>
<reference evidence="14" key="1">
    <citation type="journal article" date="2019" name="bioRxiv">
        <title>The Genome of the Zebra Mussel, Dreissena polymorpha: A Resource for Invasive Species Research.</title>
        <authorList>
            <person name="McCartney M.A."/>
            <person name="Auch B."/>
            <person name="Kono T."/>
            <person name="Mallez S."/>
            <person name="Zhang Y."/>
            <person name="Obille A."/>
            <person name="Becker A."/>
            <person name="Abrahante J.E."/>
            <person name="Garbe J."/>
            <person name="Badalamenti J.P."/>
            <person name="Herman A."/>
            <person name="Mangelson H."/>
            <person name="Liachko I."/>
            <person name="Sullivan S."/>
            <person name="Sone E.D."/>
            <person name="Koren S."/>
            <person name="Silverstein K.A.T."/>
            <person name="Beckman K.B."/>
            <person name="Gohl D.M."/>
        </authorList>
    </citation>
    <scope>NUCLEOTIDE SEQUENCE</scope>
    <source>
        <strain evidence="14">Duluth1</strain>
        <tissue evidence="14">Whole animal</tissue>
    </source>
</reference>
<evidence type="ECO:0000256" key="10">
    <source>
        <dbReference type="ARBA" id="ARBA00042761"/>
    </source>
</evidence>
<evidence type="ECO:0000256" key="11">
    <source>
        <dbReference type="ARBA" id="ARBA00045901"/>
    </source>
</evidence>
<gene>
    <name evidence="14" type="ORF">DPMN_042543</name>
</gene>
<organism evidence="14 15">
    <name type="scientific">Dreissena polymorpha</name>
    <name type="common">Zebra mussel</name>
    <name type="synonym">Mytilus polymorpha</name>
    <dbReference type="NCBI Taxonomy" id="45954"/>
    <lineage>
        <taxon>Eukaryota</taxon>
        <taxon>Metazoa</taxon>
        <taxon>Spiralia</taxon>
        <taxon>Lophotrochozoa</taxon>
        <taxon>Mollusca</taxon>
        <taxon>Bivalvia</taxon>
        <taxon>Autobranchia</taxon>
        <taxon>Heteroconchia</taxon>
        <taxon>Euheterodonta</taxon>
        <taxon>Imparidentia</taxon>
        <taxon>Neoheterodontei</taxon>
        <taxon>Myida</taxon>
        <taxon>Dreissenoidea</taxon>
        <taxon>Dreissenidae</taxon>
        <taxon>Dreissena</taxon>
    </lineage>
</organism>
<feature type="compositionally biased region" description="Basic and acidic residues" evidence="12">
    <location>
        <begin position="59"/>
        <end position="73"/>
    </location>
</feature>
<dbReference type="InterPro" id="IPR036397">
    <property type="entry name" value="RNaseH_sf"/>
</dbReference>
<keyword evidence="2" id="KW-0540">Nuclease</keyword>
<dbReference type="GO" id="GO:0005634">
    <property type="term" value="C:nucleus"/>
    <property type="evidence" value="ECO:0007669"/>
    <property type="project" value="UniProtKB-SubCell"/>
</dbReference>
<feature type="domain" description="3'-5' exonuclease" evidence="13">
    <location>
        <begin position="98"/>
        <end position="277"/>
    </location>
</feature>
<dbReference type="PANTHER" id="PTHR13620">
    <property type="entry name" value="3-5 EXONUCLEASE"/>
    <property type="match status" value="1"/>
</dbReference>
<feature type="compositionally biased region" description="Polar residues" evidence="12">
    <location>
        <begin position="21"/>
        <end position="30"/>
    </location>
</feature>
<keyword evidence="15" id="KW-1185">Reference proteome</keyword>
<feature type="compositionally biased region" description="Basic and acidic residues" evidence="12">
    <location>
        <begin position="31"/>
        <end position="41"/>
    </location>
</feature>
<accession>A0A9D4HX23</accession>
<name>A0A9D4HX23_DREPO</name>
<evidence type="ECO:0000259" key="13">
    <source>
        <dbReference type="SMART" id="SM00474"/>
    </source>
</evidence>
<comment type="function">
    <text evidence="11">Has exonuclease activity on both single-stranded and duplex templates bearing overhangs, but not blunt ended duplex DNA, and cleaves in a 3'-5' direction. Essential for the formation of DNA replication focal centers. Has an important role in maintaining genome stability.</text>
</comment>
<evidence type="ECO:0000256" key="8">
    <source>
        <dbReference type="ARBA" id="ARBA00037949"/>
    </source>
</evidence>
<dbReference type="InterPro" id="IPR012337">
    <property type="entry name" value="RNaseH-like_sf"/>
</dbReference>
<evidence type="ECO:0000256" key="3">
    <source>
        <dbReference type="ARBA" id="ARBA00022723"/>
    </source>
</evidence>
<dbReference type="Pfam" id="PF01612">
    <property type="entry name" value="DNA_pol_A_exo1"/>
    <property type="match status" value="1"/>
</dbReference>
<feature type="region of interest" description="Disordered" evidence="12">
    <location>
        <begin position="1"/>
        <end position="73"/>
    </location>
</feature>
<sequence length="277" mass="31310">MASRKKRSLPPWLQGVVVKKNAQNENSTESGGRKEEDKYTESDVGGIAVLGDGKTYQMKKPDDSNKAGVKTDKQQSTEDLIASTYKEFLFSEKLVYSHESSDCNILCEGILDTLSGSVSYIGFDIEWPVLYQTGKQAKTALVQVCTNISKCYLFHVSCMSKFPVMLRKLLENESIKKVGLNIENDIWKLGYDFDINSKDIVQKSTIELRTLANKKLRSAENWSLEGLARNVLRLRISKDPGIRKCDWRQYPLPEAQQKYAATDAVVSLMIYEALNKQ</sequence>
<dbReference type="OrthoDB" id="10261556at2759"/>
<evidence type="ECO:0000313" key="15">
    <source>
        <dbReference type="Proteomes" id="UP000828390"/>
    </source>
</evidence>
<dbReference type="AlphaFoldDB" id="A0A9D4HX23"/>
<evidence type="ECO:0000256" key="9">
    <source>
        <dbReference type="ARBA" id="ARBA00040531"/>
    </source>
</evidence>
<dbReference type="GO" id="GO:0003676">
    <property type="term" value="F:nucleic acid binding"/>
    <property type="evidence" value="ECO:0007669"/>
    <property type="project" value="InterPro"/>
</dbReference>
<dbReference type="CDD" id="cd06141">
    <property type="entry name" value="WRN_exo"/>
    <property type="match status" value="1"/>
</dbReference>
<keyword evidence="3" id="KW-0479">Metal-binding</keyword>
<dbReference type="Gene3D" id="3.30.420.10">
    <property type="entry name" value="Ribonuclease H-like superfamily/Ribonuclease H"/>
    <property type="match status" value="1"/>
</dbReference>
<keyword evidence="5" id="KW-0269">Exonuclease</keyword>
<keyword evidence="6" id="KW-0460">Magnesium</keyword>
<evidence type="ECO:0000256" key="12">
    <source>
        <dbReference type="SAM" id="MobiDB-lite"/>
    </source>
</evidence>
<evidence type="ECO:0000313" key="14">
    <source>
        <dbReference type="EMBL" id="KAH3735982.1"/>
    </source>
</evidence>
<evidence type="ECO:0000256" key="4">
    <source>
        <dbReference type="ARBA" id="ARBA00022801"/>
    </source>
</evidence>
<dbReference type="EMBL" id="JAIWYP010000011">
    <property type="protein sequence ID" value="KAH3735982.1"/>
    <property type="molecule type" value="Genomic_DNA"/>
</dbReference>
<dbReference type="PANTHER" id="PTHR13620:SF109">
    <property type="entry name" value="3'-5' EXONUCLEASE"/>
    <property type="match status" value="1"/>
</dbReference>
<reference evidence="14" key="2">
    <citation type="submission" date="2020-11" db="EMBL/GenBank/DDBJ databases">
        <authorList>
            <person name="McCartney M.A."/>
            <person name="Auch B."/>
            <person name="Kono T."/>
            <person name="Mallez S."/>
            <person name="Becker A."/>
            <person name="Gohl D.M."/>
            <person name="Silverstein K.A.T."/>
            <person name="Koren S."/>
            <person name="Bechman K.B."/>
            <person name="Herman A."/>
            <person name="Abrahante J.E."/>
            <person name="Garbe J."/>
        </authorList>
    </citation>
    <scope>NUCLEOTIDE SEQUENCE</scope>
    <source>
        <strain evidence="14">Duluth1</strain>
        <tissue evidence="14">Whole animal</tissue>
    </source>
</reference>
<dbReference type="Proteomes" id="UP000828390">
    <property type="component" value="Unassembled WGS sequence"/>
</dbReference>
<dbReference type="InterPro" id="IPR002562">
    <property type="entry name" value="3'-5'_exonuclease_dom"/>
</dbReference>
<comment type="subcellular location">
    <subcellularLocation>
        <location evidence="1">Nucleus</location>
    </subcellularLocation>
</comment>
<protein>
    <recommendedName>
        <fullName evidence="9">3'-5' exonuclease</fullName>
    </recommendedName>
    <alternativeName>
        <fullName evidence="10">Werner Syndrome-like exonuclease</fullName>
    </alternativeName>
</protein>
<evidence type="ECO:0000256" key="1">
    <source>
        <dbReference type="ARBA" id="ARBA00004123"/>
    </source>
</evidence>
<comment type="similarity">
    <text evidence="8">Belongs to the WRNexo family.</text>
</comment>
<dbReference type="GO" id="GO:0008408">
    <property type="term" value="F:3'-5' exonuclease activity"/>
    <property type="evidence" value="ECO:0007669"/>
    <property type="project" value="InterPro"/>
</dbReference>
<evidence type="ECO:0000256" key="7">
    <source>
        <dbReference type="ARBA" id="ARBA00023242"/>
    </source>
</evidence>
<keyword evidence="7" id="KW-0539">Nucleus</keyword>
<comment type="caution">
    <text evidence="14">The sequence shown here is derived from an EMBL/GenBank/DDBJ whole genome shotgun (WGS) entry which is preliminary data.</text>
</comment>
<keyword evidence="4" id="KW-0378">Hydrolase</keyword>
<dbReference type="InterPro" id="IPR051132">
    <property type="entry name" value="3-5_Exonuclease_domain"/>
</dbReference>
<dbReference type="GO" id="GO:0006139">
    <property type="term" value="P:nucleobase-containing compound metabolic process"/>
    <property type="evidence" value="ECO:0007669"/>
    <property type="project" value="InterPro"/>
</dbReference>
<proteinExistence type="inferred from homology"/>
<dbReference type="GO" id="GO:0046872">
    <property type="term" value="F:metal ion binding"/>
    <property type="evidence" value="ECO:0007669"/>
    <property type="project" value="UniProtKB-KW"/>
</dbReference>
<evidence type="ECO:0000256" key="5">
    <source>
        <dbReference type="ARBA" id="ARBA00022839"/>
    </source>
</evidence>
<evidence type="ECO:0000256" key="2">
    <source>
        <dbReference type="ARBA" id="ARBA00022722"/>
    </source>
</evidence>